<dbReference type="OrthoDB" id="2338at2759"/>
<dbReference type="Gene3D" id="3.20.20.70">
    <property type="entry name" value="Aldolase class I"/>
    <property type="match status" value="1"/>
</dbReference>
<evidence type="ECO:0000313" key="9">
    <source>
        <dbReference type="EMBL" id="RWR89718.1"/>
    </source>
</evidence>
<keyword evidence="10" id="KW-1185">Reference proteome</keyword>
<dbReference type="EMBL" id="QPKB01000007">
    <property type="protein sequence ID" value="RWR89718.1"/>
    <property type="molecule type" value="Genomic_DNA"/>
</dbReference>
<name>A0A443PG18_9MAGN</name>
<dbReference type="GO" id="GO:0009073">
    <property type="term" value="P:aromatic amino acid family biosynthetic process"/>
    <property type="evidence" value="ECO:0007669"/>
    <property type="project" value="UniProtKB-KW"/>
</dbReference>
<gene>
    <name evidence="9" type="ORF">CKAN_01878500</name>
</gene>
<evidence type="ECO:0000256" key="3">
    <source>
        <dbReference type="ARBA" id="ARBA00022605"/>
    </source>
</evidence>
<feature type="binding site" evidence="7">
    <location>
        <position position="70"/>
    </location>
    <ligand>
        <name>phosphoenolpyruvate</name>
        <dbReference type="ChEBI" id="CHEBI:58702"/>
    </ligand>
</feature>
<comment type="subcellular location">
    <subcellularLocation>
        <location evidence="8">Plastid</location>
        <location evidence="8">Chloroplast</location>
    </subcellularLocation>
</comment>
<evidence type="ECO:0000256" key="6">
    <source>
        <dbReference type="ARBA" id="ARBA00047508"/>
    </source>
</evidence>
<keyword evidence="7" id="KW-0104">Cadmium</keyword>
<reference evidence="9 10" key="1">
    <citation type="journal article" date="2019" name="Nat. Plants">
        <title>Stout camphor tree genome fills gaps in understanding of flowering plant genome evolution.</title>
        <authorList>
            <person name="Chaw S.M."/>
            <person name="Liu Y.C."/>
            <person name="Wu Y.W."/>
            <person name="Wang H.Y."/>
            <person name="Lin C.I."/>
            <person name="Wu C.S."/>
            <person name="Ke H.M."/>
            <person name="Chang L.Y."/>
            <person name="Hsu C.Y."/>
            <person name="Yang H.T."/>
            <person name="Sudianto E."/>
            <person name="Hsu M.H."/>
            <person name="Wu K.P."/>
            <person name="Wang L.N."/>
            <person name="Leebens-Mack J.H."/>
            <person name="Tsai I.J."/>
        </authorList>
    </citation>
    <scope>NUCLEOTIDE SEQUENCE [LARGE SCALE GENOMIC DNA]</scope>
    <source>
        <strain evidence="10">cv. Chaw 1501</strain>
        <tissue evidence="9">Young leaves</tissue>
    </source>
</reference>
<keyword evidence="7" id="KW-0170">Cobalt</keyword>
<keyword evidence="5 8" id="KW-0057">Aromatic amino acid biosynthesis</keyword>
<keyword evidence="4 8" id="KW-0808">Transferase</keyword>
<comment type="catalytic activity">
    <reaction evidence="6 8">
        <text>D-erythrose 4-phosphate + phosphoenolpyruvate + H2O = 7-phospho-2-dehydro-3-deoxy-D-arabino-heptonate + phosphate</text>
        <dbReference type="Rhea" id="RHEA:14717"/>
        <dbReference type="ChEBI" id="CHEBI:15377"/>
        <dbReference type="ChEBI" id="CHEBI:16897"/>
        <dbReference type="ChEBI" id="CHEBI:43474"/>
        <dbReference type="ChEBI" id="CHEBI:58394"/>
        <dbReference type="ChEBI" id="CHEBI:58702"/>
        <dbReference type="EC" id="2.5.1.54"/>
    </reaction>
</comment>
<proteinExistence type="inferred from homology"/>
<keyword evidence="7" id="KW-0464">Manganese</keyword>
<evidence type="ECO:0000256" key="7">
    <source>
        <dbReference type="PIRSR" id="PIRSR602480-1"/>
    </source>
</evidence>
<feature type="binding site" evidence="7">
    <location>
        <position position="102"/>
    </location>
    <ligand>
        <name>Mn(2+)</name>
        <dbReference type="ChEBI" id="CHEBI:29035"/>
    </ligand>
</feature>
<keyword evidence="8" id="KW-0934">Plastid</keyword>
<keyword evidence="8" id="KW-0809">Transit peptide</keyword>
<dbReference type="Pfam" id="PF01474">
    <property type="entry name" value="DAHP_synth_2"/>
    <property type="match status" value="1"/>
</dbReference>
<dbReference type="EC" id="2.5.1.54" evidence="8"/>
<comment type="similarity">
    <text evidence="2 8">Belongs to the class-II DAHP synthase family.</text>
</comment>
<comment type="cofactor">
    <cofactor evidence="7">
        <name>Mn(2+)</name>
        <dbReference type="ChEBI" id="CHEBI:29035"/>
    </cofactor>
    <cofactor evidence="7">
        <name>Co(2+)</name>
        <dbReference type="ChEBI" id="CHEBI:48828"/>
    </cofactor>
    <cofactor evidence="7">
        <name>Cd(2+)</name>
        <dbReference type="ChEBI" id="CHEBI:48775"/>
    </cofactor>
    <text evidence="7">Binds 1 divalent cation per subunit. The enzyme is active with manganese, cobalt or cadmium ions.</text>
</comment>
<protein>
    <recommendedName>
        <fullName evidence="8">Phospho-2-dehydro-3-deoxyheptonate aldolase</fullName>
        <ecNumber evidence="8">2.5.1.54</ecNumber>
    </recommendedName>
</protein>
<comment type="pathway">
    <text evidence="1 8">Metabolic intermediate biosynthesis; chorismate biosynthesis; chorismate from D-erythrose 4-phosphate and phosphoenolpyruvate: step 1/7.</text>
</comment>
<keyword evidence="8" id="KW-0150">Chloroplast</keyword>
<dbReference type="GO" id="GO:0009423">
    <property type="term" value="P:chorismate biosynthetic process"/>
    <property type="evidence" value="ECO:0007669"/>
    <property type="project" value="UniProtKB-UniPathway"/>
</dbReference>
<dbReference type="PANTHER" id="PTHR21337">
    <property type="entry name" value="PHOSPHO-2-DEHYDRO-3-DEOXYHEPTONATE ALDOLASE 1, 2"/>
    <property type="match status" value="1"/>
</dbReference>
<dbReference type="GO" id="GO:0003849">
    <property type="term" value="F:3-deoxy-7-phosphoheptulonate synthase activity"/>
    <property type="evidence" value="ECO:0007669"/>
    <property type="project" value="UniProtKB-EC"/>
</dbReference>
<keyword evidence="3 8" id="KW-0028">Amino-acid biosynthesis</keyword>
<evidence type="ECO:0000256" key="5">
    <source>
        <dbReference type="ARBA" id="ARBA00023141"/>
    </source>
</evidence>
<dbReference type="PANTHER" id="PTHR21337:SF23">
    <property type="entry name" value="PHOSPHO-2-DEHYDRO-3-DEOXYHEPTONATE ALDOLASE"/>
    <property type="match status" value="1"/>
</dbReference>
<evidence type="ECO:0000313" key="10">
    <source>
        <dbReference type="Proteomes" id="UP000283530"/>
    </source>
</evidence>
<accession>A0A443PG18</accession>
<evidence type="ECO:0000256" key="4">
    <source>
        <dbReference type="ARBA" id="ARBA00022679"/>
    </source>
</evidence>
<feature type="binding site" evidence="7">
    <location>
        <position position="174"/>
    </location>
    <ligand>
        <name>Mn(2+)</name>
        <dbReference type="ChEBI" id="CHEBI:29035"/>
    </ligand>
</feature>
<dbReference type="GO" id="GO:0008652">
    <property type="term" value="P:amino acid biosynthetic process"/>
    <property type="evidence" value="ECO:0007669"/>
    <property type="project" value="UniProtKB-KW"/>
</dbReference>
<comment type="caution">
    <text evidence="9">The sequence shown here is derived from an EMBL/GenBank/DDBJ whole genome shotgun (WGS) entry which is preliminary data.</text>
</comment>
<evidence type="ECO:0000256" key="2">
    <source>
        <dbReference type="ARBA" id="ARBA00008911"/>
    </source>
</evidence>
<dbReference type="SUPFAM" id="SSF51569">
    <property type="entry name" value="Aldolase"/>
    <property type="match status" value="1"/>
</dbReference>
<feature type="binding site" evidence="7">
    <location>
        <position position="144"/>
    </location>
    <ligand>
        <name>Mn(2+)</name>
        <dbReference type="ChEBI" id="CHEBI:29035"/>
    </ligand>
</feature>
<evidence type="ECO:0000256" key="8">
    <source>
        <dbReference type="RuleBase" id="RU363071"/>
    </source>
</evidence>
<evidence type="ECO:0000256" key="1">
    <source>
        <dbReference type="ARBA" id="ARBA00004688"/>
    </source>
</evidence>
<dbReference type="STRING" id="337451.A0A443PG18"/>
<dbReference type="Proteomes" id="UP000283530">
    <property type="component" value="Unassembled WGS sequence"/>
</dbReference>
<dbReference type="InterPro" id="IPR002480">
    <property type="entry name" value="DAHP_synth_2"/>
</dbReference>
<dbReference type="UniPathway" id="UPA00053">
    <property type="reaction ID" value="UER00084"/>
</dbReference>
<organism evidence="9 10">
    <name type="scientific">Cinnamomum micranthum f. kanehirae</name>
    <dbReference type="NCBI Taxonomy" id="337451"/>
    <lineage>
        <taxon>Eukaryota</taxon>
        <taxon>Viridiplantae</taxon>
        <taxon>Streptophyta</taxon>
        <taxon>Embryophyta</taxon>
        <taxon>Tracheophyta</taxon>
        <taxon>Spermatophyta</taxon>
        <taxon>Magnoliopsida</taxon>
        <taxon>Magnoliidae</taxon>
        <taxon>Laurales</taxon>
        <taxon>Lauraceae</taxon>
        <taxon>Cinnamomum</taxon>
    </lineage>
</organism>
<dbReference type="GO" id="GO:0009507">
    <property type="term" value="C:chloroplast"/>
    <property type="evidence" value="ECO:0007669"/>
    <property type="project" value="UniProtKB-SubCell"/>
</dbReference>
<sequence length="214" mass="24148">MQQCKESHTGNLISPRVVSKGAAHMLWVGERTRQLDSAHVEFLLRPDDIVRLCEILNPHNRPGRLTIITRMGAENLRAKLPHLIRAMRQAGLIVTWVTDPMHGNSFKAPCGLRTSLFDAIRSELQAFFEIHEQEGSYPGGVHLEMTGQNVTECIGGSKAVTFDNLCTRYHTQFDPRLNASQSLELAFEIAERLRMRRIRSGMAFVKEQEEGSVP</sequence>
<dbReference type="AlphaFoldDB" id="A0A443PG18"/>
<dbReference type="InterPro" id="IPR013785">
    <property type="entry name" value="Aldolase_TIM"/>
</dbReference>
<feature type="binding site" evidence="7">
    <location>
        <begin position="30"/>
        <end position="31"/>
    </location>
    <ligand>
        <name>phosphoenolpyruvate</name>
        <dbReference type="ChEBI" id="CHEBI:58702"/>
    </ligand>
</feature>